<dbReference type="EMBL" id="JADGJW010000162">
    <property type="protein sequence ID" value="KAJ3222720.1"/>
    <property type="molecule type" value="Genomic_DNA"/>
</dbReference>
<dbReference type="AlphaFoldDB" id="A0AAD5Y108"/>
<dbReference type="Gene3D" id="4.10.240.10">
    <property type="entry name" value="Zn(2)-C6 fungal-type DNA-binding domain"/>
    <property type="match status" value="1"/>
</dbReference>
<feature type="domain" description="Zn(2)-C6 fungal-type" evidence="3">
    <location>
        <begin position="82"/>
        <end position="111"/>
    </location>
</feature>
<dbReference type="PANTHER" id="PTHR47659">
    <property type="entry name" value="ZN(II)2CYS6 TRANSCRIPTION FACTOR (EUROFUNG)-RELATED"/>
    <property type="match status" value="1"/>
</dbReference>
<sequence>MNEYNENPSCFALDGCPLNDIEDLFNFNDDSLTAGQFFSSVDSPNTIPESPPPIVDETTTHLVHIPALEIKEKKKRKKVAKACKECRKAHVSCDEVRPCKRCTKRNLCCSDVPDVQQKCKKCPAKLSRAKLTRNQNGVVKLNEVFEYDWNKKMNIVISESNKILNSPQQPMMSRNASISSINSNTIFSENPQYQLPVSESPSLNLFPDLESLRLFNSDANTINGLNDLNINKNLNNNLNDTMNHNNQNNHQNNHQNNLYLNMNNMSFQNDSVLNLFTDFSSHDSAIYDLNTPTEGDSPAPITTENRLNFTEKQKENLNYLLDLTKKSNYQKIIEKLDVIMNSPLVTMGLGDEKDGVIDLFNCLRQFNN</sequence>
<keyword evidence="5" id="KW-1185">Reference proteome</keyword>
<dbReference type="GO" id="GO:0000981">
    <property type="term" value="F:DNA-binding transcription factor activity, RNA polymerase II-specific"/>
    <property type="evidence" value="ECO:0007669"/>
    <property type="project" value="InterPro"/>
</dbReference>
<dbReference type="PANTHER" id="PTHR47659:SF1">
    <property type="entry name" value="TRANSCRIPTION ACTIVATOR OF GLUCONEOGENESIS ERT1"/>
    <property type="match status" value="1"/>
</dbReference>
<dbReference type="SUPFAM" id="SSF57701">
    <property type="entry name" value="Zn2/Cys6 DNA-binding domain"/>
    <property type="match status" value="1"/>
</dbReference>
<evidence type="ECO:0000259" key="3">
    <source>
        <dbReference type="PROSITE" id="PS50048"/>
    </source>
</evidence>
<dbReference type="SMART" id="SM00066">
    <property type="entry name" value="GAL4"/>
    <property type="match status" value="1"/>
</dbReference>
<keyword evidence="2" id="KW-0539">Nucleus</keyword>
<proteinExistence type="predicted"/>
<name>A0AAD5Y108_9FUNG</name>
<gene>
    <name evidence="4" type="ORF">HK099_001986</name>
</gene>
<evidence type="ECO:0000256" key="2">
    <source>
        <dbReference type="ARBA" id="ARBA00023242"/>
    </source>
</evidence>
<evidence type="ECO:0000256" key="1">
    <source>
        <dbReference type="ARBA" id="ARBA00022723"/>
    </source>
</evidence>
<dbReference type="PROSITE" id="PS50048">
    <property type="entry name" value="ZN2_CY6_FUNGAL_2"/>
    <property type="match status" value="1"/>
</dbReference>
<comment type="caution">
    <text evidence="4">The sequence shown here is derived from an EMBL/GenBank/DDBJ whole genome shotgun (WGS) entry which is preliminary data.</text>
</comment>
<evidence type="ECO:0000313" key="5">
    <source>
        <dbReference type="Proteomes" id="UP001211065"/>
    </source>
</evidence>
<dbReference type="InterPro" id="IPR036864">
    <property type="entry name" value="Zn2-C6_fun-type_DNA-bd_sf"/>
</dbReference>
<dbReference type="PROSITE" id="PS00463">
    <property type="entry name" value="ZN2_CY6_FUNGAL_1"/>
    <property type="match status" value="1"/>
</dbReference>
<organism evidence="4 5">
    <name type="scientific">Clydaea vesicula</name>
    <dbReference type="NCBI Taxonomy" id="447962"/>
    <lineage>
        <taxon>Eukaryota</taxon>
        <taxon>Fungi</taxon>
        <taxon>Fungi incertae sedis</taxon>
        <taxon>Chytridiomycota</taxon>
        <taxon>Chytridiomycota incertae sedis</taxon>
        <taxon>Chytridiomycetes</taxon>
        <taxon>Lobulomycetales</taxon>
        <taxon>Lobulomycetaceae</taxon>
        <taxon>Clydaea</taxon>
    </lineage>
</organism>
<dbReference type="InterPro" id="IPR001138">
    <property type="entry name" value="Zn2Cys6_DnaBD"/>
</dbReference>
<keyword evidence="1" id="KW-0479">Metal-binding</keyword>
<dbReference type="Proteomes" id="UP001211065">
    <property type="component" value="Unassembled WGS sequence"/>
</dbReference>
<dbReference type="InterPro" id="IPR050335">
    <property type="entry name" value="ERT1_acuK_gluconeogen_tf"/>
</dbReference>
<reference evidence="4" key="1">
    <citation type="submission" date="2020-05" db="EMBL/GenBank/DDBJ databases">
        <title>Phylogenomic resolution of chytrid fungi.</title>
        <authorList>
            <person name="Stajich J.E."/>
            <person name="Amses K."/>
            <person name="Simmons R."/>
            <person name="Seto K."/>
            <person name="Myers J."/>
            <person name="Bonds A."/>
            <person name="Quandt C.A."/>
            <person name="Barry K."/>
            <person name="Liu P."/>
            <person name="Grigoriev I."/>
            <person name="Longcore J.E."/>
            <person name="James T.Y."/>
        </authorList>
    </citation>
    <scope>NUCLEOTIDE SEQUENCE</scope>
    <source>
        <strain evidence="4">JEL0476</strain>
    </source>
</reference>
<evidence type="ECO:0000313" key="4">
    <source>
        <dbReference type="EMBL" id="KAJ3222720.1"/>
    </source>
</evidence>
<dbReference type="CDD" id="cd00067">
    <property type="entry name" value="GAL4"/>
    <property type="match status" value="1"/>
</dbReference>
<dbReference type="GO" id="GO:0008270">
    <property type="term" value="F:zinc ion binding"/>
    <property type="evidence" value="ECO:0007669"/>
    <property type="project" value="InterPro"/>
</dbReference>
<dbReference type="Pfam" id="PF00172">
    <property type="entry name" value="Zn_clus"/>
    <property type="match status" value="1"/>
</dbReference>
<accession>A0AAD5Y108</accession>
<protein>
    <recommendedName>
        <fullName evidence="3">Zn(2)-C6 fungal-type domain-containing protein</fullName>
    </recommendedName>
</protein>